<dbReference type="InterPro" id="IPR043502">
    <property type="entry name" value="DNA/RNA_pol_sf"/>
</dbReference>
<comment type="caution">
    <text evidence="2">The sequence shown here is derived from an EMBL/GenBank/DDBJ whole genome shotgun (WGS) entry which is preliminary data.</text>
</comment>
<dbReference type="Proteomes" id="UP001604336">
    <property type="component" value="Unassembled WGS sequence"/>
</dbReference>
<dbReference type="EMBL" id="JBFOLK010000008">
    <property type="protein sequence ID" value="KAL2490483.1"/>
    <property type="molecule type" value="Genomic_DNA"/>
</dbReference>
<name>A0ABD1RQ40_9LAMI</name>
<organism evidence="2 3">
    <name type="scientific">Abeliophyllum distichum</name>
    <dbReference type="NCBI Taxonomy" id="126358"/>
    <lineage>
        <taxon>Eukaryota</taxon>
        <taxon>Viridiplantae</taxon>
        <taxon>Streptophyta</taxon>
        <taxon>Embryophyta</taxon>
        <taxon>Tracheophyta</taxon>
        <taxon>Spermatophyta</taxon>
        <taxon>Magnoliopsida</taxon>
        <taxon>eudicotyledons</taxon>
        <taxon>Gunneridae</taxon>
        <taxon>Pentapetalae</taxon>
        <taxon>asterids</taxon>
        <taxon>lamiids</taxon>
        <taxon>Lamiales</taxon>
        <taxon>Oleaceae</taxon>
        <taxon>Forsythieae</taxon>
        <taxon>Abeliophyllum</taxon>
    </lineage>
</organism>
<protein>
    <submittedName>
        <fullName evidence="2">Mitochondrial protein</fullName>
    </submittedName>
</protein>
<dbReference type="AlphaFoldDB" id="A0ABD1RQ40"/>
<dbReference type="SUPFAM" id="SSF56672">
    <property type="entry name" value="DNA/RNA polymerases"/>
    <property type="match status" value="1"/>
</dbReference>
<gene>
    <name evidence="2" type="ORF">Adt_26111</name>
</gene>
<dbReference type="PANTHER" id="PTHR11439:SF467">
    <property type="entry name" value="INTEGRASE CATALYTIC DOMAIN-CONTAINING PROTEIN"/>
    <property type="match status" value="1"/>
</dbReference>
<reference evidence="3" key="1">
    <citation type="submission" date="2024-07" db="EMBL/GenBank/DDBJ databases">
        <title>Two chromosome-level genome assemblies of Korean endemic species Abeliophyllum distichum and Forsythia ovata (Oleaceae).</title>
        <authorList>
            <person name="Jang H."/>
        </authorList>
    </citation>
    <scope>NUCLEOTIDE SEQUENCE [LARGE SCALE GENOMIC DNA]</scope>
</reference>
<dbReference type="InterPro" id="IPR013103">
    <property type="entry name" value="RVT_2"/>
</dbReference>
<evidence type="ECO:0000259" key="1">
    <source>
        <dbReference type="Pfam" id="PF07727"/>
    </source>
</evidence>
<feature type="domain" description="Reverse transcriptase Ty1/copia-type" evidence="1">
    <location>
        <begin position="57"/>
        <end position="137"/>
    </location>
</feature>
<evidence type="ECO:0000313" key="2">
    <source>
        <dbReference type="EMBL" id="KAL2490483.1"/>
    </source>
</evidence>
<dbReference type="PANTHER" id="PTHR11439">
    <property type="entry name" value="GAG-POL-RELATED RETROTRANSPOSON"/>
    <property type="match status" value="1"/>
</dbReference>
<evidence type="ECO:0000313" key="3">
    <source>
        <dbReference type="Proteomes" id="UP001604336"/>
    </source>
</evidence>
<accession>A0ABD1RQ40</accession>
<dbReference type="Pfam" id="PF07727">
    <property type="entry name" value="RVT_2"/>
    <property type="match status" value="1"/>
</dbReference>
<sequence length="271" mass="31344">MLKSIRILLSIAAHFDYEVWQMDVKTAYLNRSLDESIYMVQPDGFIQNGQEHKRIKDNKVIFLILYVDDILLIGNDVGALTSVKYWLAQQFDMKDLEEATYVLGIQILRDRKNKRIALSQASYIDKILVRFAMQNSKKGSLMNALLCTRPDICYAVGIVSRYQSNPGPEHWTAVKHILKYLRRTRDYMLAITLYCDNSGAVANAKESRSHQFDKYLGILHEVTRLELYFRLHQGIHETEIGASVIPRFHMLCRLQEFGSSLSHLTRHKTSS</sequence>
<proteinExistence type="predicted"/>
<keyword evidence="3" id="KW-1185">Reference proteome</keyword>